<keyword evidence="2" id="KW-1185">Reference proteome</keyword>
<dbReference type="InterPro" id="IPR036866">
    <property type="entry name" value="RibonucZ/Hydroxyglut_hydro"/>
</dbReference>
<evidence type="ECO:0000313" key="2">
    <source>
        <dbReference type="Proteomes" id="UP000596857"/>
    </source>
</evidence>
<name>A0ABX1YC90_9BACL</name>
<organism evidence="1 2">
    <name type="scientific">Paenibacillus phytohabitans</name>
    <dbReference type="NCBI Taxonomy" id="2654978"/>
    <lineage>
        <taxon>Bacteria</taxon>
        <taxon>Bacillati</taxon>
        <taxon>Bacillota</taxon>
        <taxon>Bacilli</taxon>
        <taxon>Bacillales</taxon>
        <taxon>Paenibacillaceae</taxon>
        <taxon>Paenibacillus</taxon>
    </lineage>
</organism>
<dbReference type="RefSeq" id="WP_171715917.1">
    <property type="nucleotide sequence ID" value="NZ_WHOB01000016.1"/>
</dbReference>
<reference evidence="1 2" key="1">
    <citation type="submission" date="2019-10" db="EMBL/GenBank/DDBJ databases">
        <title>Description of Paenibacillus terricola sp. nov.</title>
        <authorList>
            <person name="Carlier A."/>
            <person name="Qi S."/>
        </authorList>
    </citation>
    <scope>NUCLEOTIDE SEQUENCE [LARGE SCALE GENOMIC DNA]</scope>
    <source>
        <strain evidence="1 2">LMG 31459</strain>
    </source>
</reference>
<sequence length="217" mass="23597">MKIHWFGHSAFQLISQQGTVILIDPYGKFLGYRMPKVKADIVAVTHDHKDHSQIQVAEGPYELINQPGHFSVRGVEIQGVATYHDNVEGAKRGNNIIFVFTVDGLRICHAGDLGHALNARQLEQIGRVDVLMTPVGGKATLDGTGAAAVMKQLQPAVAIPMHYSTKALGLLGRLFFAKADKFLQAAGQPVNVVEELVITSETLAGQRGVYTLQYEPS</sequence>
<dbReference type="SUPFAM" id="SSF56281">
    <property type="entry name" value="Metallo-hydrolase/oxidoreductase"/>
    <property type="match status" value="1"/>
</dbReference>
<comment type="caution">
    <text evidence="1">The sequence shown here is derived from an EMBL/GenBank/DDBJ whole genome shotgun (WGS) entry which is preliminary data.</text>
</comment>
<dbReference type="PANTHER" id="PTHR42967:SF1">
    <property type="entry name" value="MBL FOLD METALLO-HYDROLASE"/>
    <property type="match status" value="1"/>
</dbReference>
<dbReference type="EMBL" id="WHOB01000016">
    <property type="protein sequence ID" value="NOU77656.1"/>
    <property type="molecule type" value="Genomic_DNA"/>
</dbReference>
<dbReference type="Pfam" id="PF13483">
    <property type="entry name" value="Lactamase_B_3"/>
    <property type="match status" value="1"/>
</dbReference>
<dbReference type="Proteomes" id="UP000596857">
    <property type="component" value="Unassembled WGS sequence"/>
</dbReference>
<dbReference type="PANTHER" id="PTHR42967">
    <property type="entry name" value="METAL DEPENDENT HYDROLASE"/>
    <property type="match status" value="1"/>
</dbReference>
<accession>A0ABX1YC90</accession>
<protein>
    <submittedName>
        <fullName evidence="1">MBL fold metallo-hydrolase</fullName>
    </submittedName>
</protein>
<evidence type="ECO:0000313" key="1">
    <source>
        <dbReference type="EMBL" id="NOU77656.1"/>
    </source>
</evidence>
<dbReference type="Gene3D" id="3.60.15.10">
    <property type="entry name" value="Ribonuclease Z/Hydroxyacylglutathione hydrolase-like"/>
    <property type="match status" value="1"/>
</dbReference>
<gene>
    <name evidence="1" type="ORF">GC101_02065</name>
</gene>
<proteinExistence type="predicted"/>